<dbReference type="Proteomes" id="UP001054945">
    <property type="component" value="Unassembled WGS sequence"/>
</dbReference>
<evidence type="ECO:0000313" key="3">
    <source>
        <dbReference type="Proteomes" id="UP001054945"/>
    </source>
</evidence>
<organism evidence="2 3">
    <name type="scientific">Caerostris extrusa</name>
    <name type="common">Bark spider</name>
    <name type="synonym">Caerostris bankana</name>
    <dbReference type="NCBI Taxonomy" id="172846"/>
    <lineage>
        <taxon>Eukaryota</taxon>
        <taxon>Metazoa</taxon>
        <taxon>Ecdysozoa</taxon>
        <taxon>Arthropoda</taxon>
        <taxon>Chelicerata</taxon>
        <taxon>Arachnida</taxon>
        <taxon>Araneae</taxon>
        <taxon>Araneomorphae</taxon>
        <taxon>Entelegynae</taxon>
        <taxon>Araneoidea</taxon>
        <taxon>Araneidae</taxon>
        <taxon>Caerostris</taxon>
    </lineage>
</organism>
<proteinExistence type="predicted"/>
<sequence length="84" mass="9862">MLYGKDQPSSFTVSSRKIPPRRVPWPQRQGSSRTLFFPGRPQNDISVPRILIKARFLCLSHFLNKREEFTLIYSSEDSVQVYLF</sequence>
<evidence type="ECO:0000256" key="1">
    <source>
        <dbReference type="SAM" id="MobiDB-lite"/>
    </source>
</evidence>
<name>A0AAV4UP06_CAEEX</name>
<feature type="region of interest" description="Disordered" evidence="1">
    <location>
        <begin position="1"/>
        <end position="32"/>
    </location>
</feature>
<protein>
    <recommendedName>
        <fullName evidence="4">Ycf15</fullName>
    </recommendedName>
</protein>
<accession>A0AAV4UP06</accession>
<gene>
    <name evidence="2" type="ORF">CEXT_314911</name>
</gene>
<dbReference type="EMBL" id="BPLR01013203">
    <property type="protein sequence ID" value="GIY59446.1"/>
    <property type="molecule type" value="Genomic_DNA"/>
</dbReference>
<keyword evidence="3" id="KW-1185">Reference proteome</keyword>
<reference evidence="2 3" key="1">
    <citation type="submission" date="2021-06" db="EMBL/GenBank/DDBJ databases">
        <title>Caerostris extrusa draft genome.</title>
        <authorList>
            <person name="Kono N."/>
            <person name="Arakawa K."/>
        </authorList>
    </citation>
    <scope>NUCLEOTIDE SEQUENCE [LARGE SCALE GENOMIC DNA]</scope>
</reference>
<evidence type="ECO:0000313" key="2">
    <source>
        <dbReference type="EMBL" id="GIY59446.1"/>
    </source>
</evidence>
<evidence type="ECO:0008006" key="4">
    <source>
        <dbReference type="Google" id="ProtNLM"/>
    </source>
</evidence>
<comment type="caution">
    <text evidence="2">The sequence shown here is derived from an EMBL/GenBank/DDBJ whole genome shotgun (WGS) entry which is preliminary data.</text>
</comment>
<dbReference type="AlphaFoldDB" id="A0AAV4UP06"/>